<keyword evidence="2" id="KW-1185">Reference proteome</keyword>
<name>A0ACB5TPM9_CANBO</name>
<protein>
    <submittedName>
        <fullName evidence="1">Unnamed protein product</fullName>
    </submittedName>
</protein>
<evidence type="ECO:0000313" key="2">
    <source>
        <dbReference type="Proteomes" id="UP001165101"/>
    </source>
</evidence>
<gene>
    <name evidence="1" type="ORF">Cboi01_000286800</name>
</gene>
<organism evidence="1 2">
    <name type="scientific">Candida boidinii</name>
    <name type="common">Yeast</name>
    <dbReference type="NCBI Taxonomy" id="5477"/>
    <lineage>
        <taxon>Eukaryota</taxon>
        <taxon>Fungi</taxon>
        <taxon>Dikarya</taxon>
        <taxon>Ascomycota</taxon>
        <taxon>Saccharomycotina</taxon>
        <taxon>Pichiomycetes</taxon>
        <taxon>Pichiales</taxon>
        <taxon>Pichiaceae</taxon>
        <taxon>Ogataea</taxon>
        <taxon>Ogataea/Candida clade</taxon>
    </lineage>
</organism>
<dbReference type="Proteomes" id="UP001165101">
    <property type="component" value="Unassembled WGS sequence"/>
</dbReference>
<sequence length="320" mass="34511">MPVMFQALPPPPPPPPLQPPTIQSGLFGPRLHHPGSLMPPYKHTSQLPPPQAPLQQLPTPVTATAQAPPPPPPPASITIAKHDSHLYGLGIRPSQPPIQSSKSHKRNQSYGSNRDSFIKSETRFPISNQDPNNSIFTRTTNTATTTTTLTPYNAAATTPNQGQEPSYTLTQPPASTPFSLQQVDPSTDMGKSVTIKNLDSATATTTSMSTSTASTSTTTKKRARSGGSSNPTRSSISGPNGNNNNNNTDSQKHLFHYYYNSDTVSKKKVKQSKEVNKSGYRSVYIDDVGEKVSSSFDNRKRKKTAESNSSSSTHSKSKSK</sequence>
<reference evidence="1" key="1">
    <citation type="submission" date="2023-04" db="EMBL/GenBank/DDBJ databases">
        <title>Candida boidinii NBRC 1967.</title>
        <authorList>
            <person name="Ichikawa N."/>
            <person name="Sato H."/>
            <person name="Tonouchi N."/>
        </authorList>
    </citation>
    <scope>NUCLEOTIDE SEQUENCE</scope>
    <source>
        <strain evidence="1">NBRC 1967</strain>
    </source>
</reference>
<comment type="caution">
    <text evidence="1">The sequence shown here is derived from an EMBL/GenBank/DDBJ whole genome shotgun (WGS) entry which is preliminary data.</text>
</comment>
<evidence type="ECO:0000313" key="1">
    <source>
        <dbReference type="EMBL" id="GME92751.1"/>
    </source>
</evidence>
<proteinExistence type="predicted"/>
<accession>A0ACB5TPM9</accession>
<dbReference type="EMBL" id="BSXV01001412">
    <property type="protein sequence ID" value="GME92751.1"/>
    <property type="molecule type" value="Genomic_DNA"/>
</dbReference>